<protein>
    <submittedName>
        <fullName evidence="1">Uncharacterized protein</fullName>
    </submittedName>
</protein>
<evidence type="ECO:0000313" key="2">
    <source>
        <dbReference type="Proteomes" id="UP001147746"/>
    </source>
</evidence>
<name>A0A9W9QBG0_9EURO</name>
<dbReference type="AlphaFoldDB" id="A0A9W9QBG0"/>
<accession>A0A9W9QBG0</accession>
<reference evidence="1" key="2">
    <citation type="journal article" date="2023" name="IMA Fungus">
        <title>Comparative genomic study of the Penicillium genus elucidates a diverse pangenome and 15 lateral gene transfer events.</title>
        <authorList>
            <person name="Petersen C."/>
            <person name="Sorensen T."/>
            <person name="Nielsen M.R."/>
            <person name="Sondergaard T.E."/>
            <person name="Sorensen J.L."/>
            <person name="Fitzpatrick D.A."/>
            <person name="Frisvad J.C."/>
            <person name="Nielsen K.L."/>
        </authorList>
    </citation>
    <scope>NUCLEOTIDE SEQUENCE</scope>
    <source>
        <strain evidence="1">IBT 21472</strain>
    </source>
</reference>
<organism evidence="1 2">
    <name type="scientific">Penicillium atrosanguineum</name>
    <dbReference type="NCBI Taxonomy" id="1132637"/>
    <lineage>
        <taxon>Eukaryota</taxon>
        <taxon>Fungi</taxon>
        <taxon>Dikarya</taxon>
        <taxon>Ascomycota</taxon>
        <taxon>Pezizomycotina</taxon>
        <taxon>Eurotiomycetes</taxon>
        <taxon>Eurotiomycetidae</taxon>
        <taxon>Eurotiales</taxon>
        <taxon>Aspergillaceae</taxon>
        <taxon>Penicillium</taxon>
    </lineage>
</organism>
<evidence type="ECO:0000313" key="1">
    <source>
        <dbReference type="EMBL" id="KAJ5330555.1"/>
    </source>
</evidence>
<proteinExistence type="predicted"/>
<gene>
    <name evidence="1" type="ORF">N7476_000338</name>
</gene>
<dbReference type="EMBL" id="JAPZBO010000001">
    <property type="protein sequence ID" value="KAJ5330555.1"/>
    <property type="molecule type" value="Genomic_DNA"/>
</dbReference>
<comment type="caution">
    <text evidence="1">The sequence shown here is derived from an EMBL/GenBank/DDBJ whole genome shotgun (WGS) entry which is preliminary data.</text>
</comment>
<sequence length="121" mass="13580">MDHIKRDGLGTMVLAVIALGKGQYDLAVVKSDIHLDLVASYYHDMTHFRLKSSDPLLAPEVGLSVSDSISEALNVIRDQYILAKKEQLSLDGALSVWFDEEIGRLEQLLSSNYYIDNTPWK</sequence>
<dbReference type="Proteomes" id="UP001147746">
    <property type="component" value="Unassembled WGS sequence"/>
</dbReference>
<reference evidence="1" key="1">
    <citation type="submission" date="2022-12" db="EMBL/GenBank/DDBJ databases">
        <authorList>
            <person name="Petersen C."/>
        </authorList>
    </citation>
    <scope>NUCLEOTIDE SEQUENCE</scope>
    <source>
        <strain evidence="1">IBT 21472</strain>
    </source>
</reference>
<keyword evidence="2" id="KW-1185">Reference proteome</keyword>